<sequence>MQTNKLYQAVLHVIMTVFTLFCILPFWLMVSASLTDNDTILRDGYAFIPKQFDLSAYTYLLDNATNIIHAYGITIFITITGTVAGLAFTALIAYPLSRKDMPFRNALAFYVFFTMLFNGGLVPMYLLYTDIFELKNTLWALLIPNLLVNGFYIIMMRTFFATTIPEAVIESAYMDGAKEGTIFVRIVLPLSMPVLATVGLFYTINYWNDWFNGLIFVSNSELYSLQNLLNRILLDIQFLQSSSQLSSHMSDGVSRIPLESMRMAMAVIGIVPLILLYPFFQKFFVKGLTIGAVKG</sequence>
<feature type="transmembrane region" description="Helical" evidence="7">
    <location>
        <begin position="68"/>
        <end position="94"/>
    </location>
</feature>
<evidence type="ECO:0000256" key="5">
    <source>
        <dbReference type="ARBA" id="ARBA00022989"/>
    </source>
</evidence>
<evidence type="ECO:0000256" key="7">
    <source>
        <dbReference type="RuleBase" id="RU363032"/>
    </source>
</evidence>
<dbReference type="InterPro" id="IPR000515">
    <property type="entry name" value="MetI-like"/>
</dbReference>
<keyword evidence="5 7" id="KW-1133">Transmembrane helix</keyword>
<accession>A0A3S9UW88</accession>
<proteinExistence type="inferred from homology"/>
<dbReference type="GO" id="GO:0055085">
    <property type="term" value="P:transmembrane transport"/>
    <property type="evidence" value="ECO:0007669"/>
    <property type="project" value="InterPro"/>
</dbReference>
<dbReference type="Gene3D" id="1.10.3720.10">
    <property type="entry name" value="MetI-like"/>
    <property type="match status" value="1"/>
</dbReference>
<dbReference type="RefSeq" id="WP_126996869.1">
    <property type="nucleotide sequence ID" value="NZ_CP034346.1"/>
</dbReference>
<feature type="transmembrane region" description="Helical" evidence="7">
    <location>
        <begin position="138"/>
        <end position="161"/>
    </location>
</feature>
<dbReference type="CDD" id="cd06261">
    <property type="entry name" value="TM_PBP2"/>
    <property type="match status" value="1"/>
</dbReference>
<dbReference type="Proteomes" id="UP000270678">
    <property type="component" value="Chromosome"/>
</dbReference>
<keyword evidence="3" id="KW-1003">Cell membrane</keyword>
<dbReference type="InterPro" id="IPR035906">
    <property type="entry name" value="MetI-like_sf"/>
</dbReference>
<keyword evidence="2 7" id="KW-0813">Transport</keyword>
<feature type="transmembrane region" description="Helical" evidence="7">
    <location>
        <begin position="263"/>
        <end position="280"/>
    </location>
</feature>
<dbReference type="PROSITE" id="PS50928">
    <property type="entry name" value="ABC_TM1"/>
    <property type="match status" value="1"/>
</dbReference>
<evidence type="ECO:0000259" key="8">
    <source>
        <dbReference type="PROSITE" id="PS50928"/>
    </source>
</evidence>
<dbReference type="Pfam" id="PF00528">
    <property type="entry name" value="BPD_transp_1"/>
    <property type="match status" value="1"/>
</dbReference>
<dbReference type="PANTHER" id="PTHR43744">
    <property type="entry name" value="ABC TRANSPORTER PERMEASE PROTEIN MG189-RELATED-RELATED"/>
    <property type="match status" value="1"/>
</dbReference>
<protein>
    <submittedName>
        <fullName evidence="9">Carbohydrate ABC transporter permease</fullName>
    </submittedName>
</protein>
<feature type="transmembrane region" description="Helical" evidence="7">
    <location>
        <begin position="9"/>
        <end position="28"/>
    </location>
</feature>
<evidence type="ECO:0000313" key="9">
    <source>
        <dbReference type="EMBL" id="AZS14317.1"/>
    </source>
</evidence>
<dbReference type="GO" id="GO:0005886">
    <property type="term" value="C:plasma membrane"/>
    <property type="evidence" value="ECO:0007669"/>
    <property type="project" value="UniProtKB-SubCell"/>
</dbReference>
<evidence type="ECO:0000256" key="2">
    <source>
        <dbReference type="ARBA" id="ARBA00022448"/>
    </source>
</evidence>
<evidence type="ECO:0000256" key="4">
    <source>
        <dbReference type="ARBA" id="ARBA00022692"/>
    </source>
</evidence>
<feature type="transmembrane region" description="Helical" evidence="7">
    <location>
        <begin position="106"/>
        <end position="126"/>
    </location>
</feature>
<feature type="domain" description="ABC transmembrane type-1" evidence="8">
    <location>
        <begin position="71"/>
        <end position="280"/>
    </location>
</feature>
<name>A0A3S9UW88_9BACL</name>
<dbReference type="EMBL" id="CP034346">
    <property type="protein sequence ID" value="AZS14317.1"/>
    <property type="molecule type" value="Genomic_DNA"/>
</dbReference>
<keyword evidence="10" id="KW-1185">Reference proteome</keyword>
<dbReference type="AlphaFoldDB" id="A0A3S9UW88"/>
<keyword evidence="4 7" id="KW-0812">Transmembrane</keyword>
<dbReference type="OrthoDB" id="9810086at2"/>
<keyword evidence="6 7" id="KW-0472">Membrane</keyword>
<comment type="subcellular location">
    <subcellularLocation>
        <location evidence="1 7">Cell membrane</location>
        <topology evidence="1 7">Multi-pass membrane protein</topology>
    </subcellularLocation>
</comment>
<reference evidence="10" key="1">
    <citation type="submission" date="2018-12" db="EMBL/GenBank/DDBJ databases">
        <title>Complete genome sequence of Paenibacillus sp. MBLB1234.</title>
        <authorList>
            <person name="Nam Y.-D."/>
            <person name="Kang J."/>
            <person name="Chung W.-H."/>
            <person name="Park Y.S."/>
        </authorList>
    </citation>
    <scope>NUCLEOTIDE SEQUENCE [LARGE SCALE GENOMIC DNA]</scope>
    <source>
        <strain evidence="10">MBLB1234</strain>
    </source>
</reference>
<evidence type="ECO:0000313" key="10">
    <source>
        <dbReference type="Proteomes" id="UP000270678"/>
    </source>
</evidence>
<evidence type="ECO:0000256" key="1">
    <source>
        <dbReference type="ARBA" id="ARBA00004651"/>
    </source>
</evidence>
<gene>
    <name evidence="9" type="ORF">EI981_07500</name>
</gene>
<organism evidence="9 10">
    <name type="scientific">Paenibacillus lutimineralis</name>
    <dbReference type="NCBI Taxonomy" id="2707005"/>
    <lineage>
        <taxon>Bacteria</taxon>
        <taxon>Bacillati</taxon>
        <taxon>Bacillota</taxon>
        <taxon>Bacilli</taxon>
        <taxon>Bacillales</taxon>
        <taxon>Paenibacillaceae</taxon>
        <taxon>Paenibacillus</taxon>
    </lineage>
</organism>
<evidence type="ECO:0000256" key="6">
    <source>
        <dbReference type="ARBA" id="ARBA00023136"/>
    </source>
</evidence>
<evidence type="ECO:0000256" key="3">
    <source>
        <dbReference type="ARBA" id="ARBA00022475"/>
    </source>
</evidence>
<dbReference type="KEGG" id="plut:EI981_07500"/>
<feature type="transmembrane region" description="Helical" evidence="7">
    <location>
        <begin position="182"/>
        <end position="204"/>
    </location>
</feature>
<dbReference type="SUPFAM" id="SSF161098">
    <property type="entry name" value="MetI-like"/>
    <property type="match status" value="1"/>
</dbReference>
<comment type="similarity">
    <text evidence="7">Belongs to the binding-protein-dependent transport system permease family.</text>
</comment>
<dbReference type="PANTHER" id="PTHR43744:SF9">
    <property type="entry name" value="POLYGALACTURONAN_RHAMNOGALACTURONAN TRANSPORT SYSTEM PERMEASE PROTEIN YTCP"/>
    <property type="match status" value="1"/>
</dbReference>